<feature type="transmembrane region" description="Helical" evidence="11">
    <location>
        <begin position="427"/>
        <end position="447"/>
    </location>
</feature>
<keyword evidence="6 11" id="KW-0472">Membrane</keyword>
<dbReference type="AlphaFoldDB" id="A0A318MJL4"/>
<dbReference type="Pfam" id="PF04073">
    <property type="entry name" value="tRNA_edit"/>
    <property type="match status" value="1"/>
</dbReference>
<evidence type="ECO:0000256" key="10">
    <source>
        <dbReference type="SAM" id="MobiDB-lite"/>
    </source>
</evidence>
<dbReference type="GO" id="GO:0002161">
    <property type="term" value="F:aminoacyl-tRNA deacylase activity"/>
    <property type="evidence" value="ECO:0007669"/>
    <property type="project" value="InterPro"/>
</dbReference>
<name>A0A318MJL4_9BIFI</name>
<dbReference type="InterPro" id="IPR036754">
    <property type="entry name" value="YbaK/aa-tRNA-synt-asso_dom_sf"/>
</dbReference>
<evidence type="ECO:0000256" key="7">
    <source>
        <dbReference type="ARBA" id="ARBA00023173"/>
    </source>
</evidence>
<reference evidence="13 14" key="1">
    <citation type="submission" date="2018-05" db="EMBL/GenBank/DDBJ databases">
        <title>Reference genomes for bee gut microbiota database.</title>
        <authorList>
            <person name="Ellegaard K.M."/>
        </authorList>
    </citation>
    <scope>NUCLEOTIDE SEQUENCE [LARGE SCALE GENOMIC DNA]</scope>
    <source>
        <strain evidence="13 14">ESL0199</strain>
    </source>
</reference>
<dbReference type="GO" id="GO:0034707">
    <property type="term" value="C:chloride channel complex"/>
    <property type="evidence" value="ECO:0007669"/>
    <property type="project" value="UniProtKB-KW"/>
</dbReference>
<dbReference type="SUPFAM" id="SSF81340">
    <property type="entry name" value="Clc chloride channel"/>
    <property type="match status" value="1"/>
</dbReference>
<keyword evidence="8" id="KW-0868">Chloride</keyword>
<evidence type="ECO:0000256" key="2">
    <source>
        <dbReference type="ARBA" id="ARBA00022448"/>
    </source>
</evidence>
<feature type="transmembrane region" description="Helical" evidence="11">
    <location>
        <begin position="571"/>
        <end position="593"/>
    </location>
</feature>
<gene>
    <name evidence="13" type="ORF">DKK74_06470</name>
</gene>
<dbReference type="EMBL" id="QGLK01000005">
    <property type="protein sequence ID" value="PXY86473.1"/>
    <property type="molecule type" value="Genomic_DNA"/>
</dbReference>
<feature type="transmembrane region" description="Helical" evidence="11">
    <location>
        <begin position="600"/>
        <end position="621"/>
    </location>
</feature>
<evidence type="ECO:0000313" key="14">
    <source>
        <dbReference type="Proteomes" id="UP000248128"/>
    </source>
</evidence>
<protein>
    <submittedName>
        <fullName evidence="13">Sodium:proton antiporter</fullName>
    </submittedName>
</protein>
<dbReference type="Pfam" id="PF02080">
    <property type="entry name" value="TrkA_C"/>
    <property type="match status" value="1"/>
</dbReference>
<sequence length="754" mass="79842">MRPGNGSADPAARVGLDAQVGMDKRSSDSGDRMVSLPVRELLDSLRTNWRVVQHPPLDTIDQGMELGIADLLGLSVENLSKFLLLEDAGGLLILLVARGIRRPDLRQVRAVVGCRRLHMASASTLSECLGTVPGRVSLLDLVGHRGQVDTVVLDGNLTATDEQTALPLGSDDVSVCLLESWHPRCSYCQKVEAVGPVIAPGLCPGRSWKPLCAKEGRSRPVRLNLSWRKGPSADEMDQDHRSDPVQATRPGRASRWLVAFRAACCGLLVGVLVVLYRQGIGYGTRFARWAYGQMRDQPLMILPWLLAALLVGLALAWMVGRVPMASGSGIPQVEGVVIHGMRMPALPVLGVRFLGGLACGMFGLSLGREGPSVQIGAAGSQLVSRGLRRDRVEETCLVTSGAAAGLSAAFNAPLSGMVFALEEIHRSFSPMILLSAAMACLSADFIAKNRFGLRPVLDFTAMPQLTIGQYLLMIPLGLVAGLVGAAMNRLLLGAQSLYSHLPSKLGPVISLFLALPVGLLLPAVLGGGEDLIGKAESVHELAWSVAINLLVLLLVKMLFTASSFGSGAPGGIFMPILAVGTLTGSLCGMGAAALGMPVRIIPVCAVCAMAGTLTASVKAPITSILLTVEMSGSLVHMLPVALCAFTALMVSDLLRVEPIYEALLERYRRGRAPDAQAPDRVTVEFPIEHGSPAAGRLLGQVPWPHGCAVIGLRRGEHRLIPAGDLRLLAGDGVILLCPGDRLDQARQVMEGLCR</sequence>
<feature type="transmembrane region" description="Helical" evidence="11">
    <location>
        <begin position="395"/>
        <end position="421"/>
    </location>
</feature>
<evidence type="ECO:0000256" key="9">
    <source>
        <dbReference type="ARBA" id="ARBA00023303"/>
    </source>
</evidence>
<feature type="compositionally biased region" description="Basic and acidic residues" evidence="10">
    <location>
        <begin position="22"/>
        <end position="31"/>
    </location>
</feature>
<dbReference type="PANTHER" id="PTHR43427">
    <property type="entry name" value="CHLORIDE CHANNEL PROTEIN CLC-E"/>
    <property type="match status" value="1"/>
</dbReference>
<dbReference type="Proteomes" id="UP000248128">
    <property type="component" value="Unassembled WGS sequence"/>
</dbReference>
<dbReference type="Gene3D" id="3.30.70.1450">
    <property type="entry name" value="Regulator of K+ conductance, C-terminal domain"/>
    <property type="match status" value="1"/>
</dbReference>
<dbReference type="GO" id="GO:0006813">
    <property type="term" value="P:potassium ion transport"/>
    <property type="evidence" value="ECO:0007669"/>
    <property type="project" value="InterPro"/>
</dbReference>
<evidence type="ECO:0000256" key="1">
    <source>
        <dbReference type="ARBA" id="ARBA00004141"/>
    </source>
</evidence>
<feature type="transmembrane region" description="Helical" evidence="11">
    <location>
        <begin position="507"/>
        <end position="528"/>
    </location>
</feature>
<feature type="transmembrane region" description="Helical" evidence="11">
    <location>
        <begin position="633"/>
        <end position="654"/>
    </location>
</feature>
<evidence type="ECO:0000259" key="12">
    <source>
        <dbReference type="PROSITE" id="PS51202"/>
    </source>
</evidence>
<feature type="domain" description="RCK C-terminal" evidence="12">
    <location>
        <begin position="669"/>
        <end position="751"/>
    </location>
</feature>
<feature type="transmembrane region" description="Helical" evidence="11">
    <location>
        <begin position="467"/>
        <end position="487"/>
    </location>
</feature>
<dbReference type="InterPro" id="IPR006037">
    <property type="entry name" value="RCK_C"/>
</dbReference>
<accession>A0A318MJL4</accession>
<dbReference type="InterPro" id="IPR001807">
    <property type="entry name" value="ClC"/>
</dbReference>
<organism evidence="13 14">
    <name type="scientific">Bifidobacterium asteroides</name>
    <dbReference type="NCBI Taxonomy" id="1684"/>
    <lineage>
        <taxon>Bacteria</taxon>
        <taxon>Bacillati</taxon>
        <taxon>Actinomycetota</taxon>
        <taxon>Actinomycetes</taxon>
        <taxon>Bifidobacteriales</taxon>
        <taxon>Bifidobacteriaceae</taxon>
        <taxon>Bifidobacterium</taxon>
    </lineage>
</organism>
<comment type="caution">
    <text evidence="13">The sequence shown here is derived from an EMBL/GenBank/DDBJ whole genome shotgun (WGS) entry which is preliminary data.</text>
</comment>
<feature type="transmembrane region" description="Helical" evidence="11">
    <location>
        <begin position="256"/>
        <end position="277"/>
    </location>
</feature>
<dbReference type="CDD" id="cd01031">
    <property type="entry name" value="EriC"/>
    <property type="match status" value="1"/>
</dbReference>
<evidence type="ECO:0000256" key="11">
    <source>
        <dbReference type="SAM" id="Phobius"/>
    </source>
</evidence>
<dbReference type="Gene3D" id="1.10.3080.10">
    <property type="entry name" value="Clc chloride channel"/>
    <property type="match status" value="1"/>
</dbReference>
<feature type="transmembrane region" description="Helical" evidence="11">
    <location>
        <begin position="345"/>
        <end position="366"/>
    </location>
</feature>
<dbReference type="InterPro" id="IPR050368">
    <property type="entry name" value="ClC-type_chloride_channel"/>
</dbReference>
<evidence type="ECO:0000256" key="8">
    <source>
        <dbReference type="ARBA" id="ARBA00023214"/>
    </source>
</evidence>
<keyword evidence="2" id="KW-0813">Transport</keyword>
<dbReference type="InterPro" id="IPR036721">
    <property type="entry name" value="RCK_C_sf"/>
</dbReference>
<dbReference type="SUPFAM" id="SSF55826">
    <property type="entry name" value="YbaK/ProRS associated domain"/>
    <property type="match status" value="1"/>
</dbReference>
<dbReference type="PRINTS" id="PR00762">
    <property type="entry name" value="CLCHANNEL"/>
</dbReference>
<evidence type="ECO:0000256" key="3">
    <source>
        <dbReference type="ARBA" id="ARBA00022692"/>
    </source>
</evidence>
<evidence type="ECO:0000256" key="5">
    <source>
        <dbReference type="ARBA" id="ARBA00023065"/>
    </source>
</evidence>
<comment type="subcellular location">
    <subcellularLocation>
        <location evidence="1">Membrane</location>
        <topology evidence="1">Multi-pass membrane protein</topology>
    </subcellularLocation>
</comment>
<keyword evidence="4 11" id="KW-1133">Transmembrane helix</keyword>
<dbReference type="Pfam" id="PF00654">
    <property type="entry name" value="Voltage_CLC"/>
    <property type="match status" value="1"/>
</dbReference>
<dbReference type="PANTHER" id="PTHR43427:SF6">
    <property type="entry name" value="CHLORIDE CHANNEL PROTEIN CLC-E"/>
    <property type="match status" value="1"/>
</dbReference>
<dbReference type="OrthoDB" id="9767361at2"/>
<dbReference type="InterPro" id="IPR007214">
    <property type="entry name" value="YbaK/aa-tRNA-synth-assoc-dom"/>
</dbReference>
<keyword evidence="5" id="KW-0406">Ion transport</keyword>
<feature type="transmembrane region" description="Helical" evidence="11">
    <location>
        <begin position="540"/>
        <end position="559"/>
    </location>
</feature>
<evidence type="ECO:0000256" key="4">
    <source>
        <dbReference type="ARBA" id="ARBA00022989"/>
    </source>
</evidence>
<feature type="transmembrane region" description="Helical" evidence="11">
    <location>
        <begin position="298"/>
        <end position="319"/>
    </location>
</feature>
<dbReference type="InterPro" id="IPR014743">
    <property type="entry name" value="Cl-channel_core"/>
</dbReference>
<keyword evidence="9" id="KW-0407">Ion channel</keyword>
<feature type="region of interest" description="Disordered" evidence="10">
    <location>
        <begin position="1"/>
        <end position="31"/>
    </location>
</feature>
<dbReference type="GO" id="GO:0008324">
    <property type="term" value="F:monoatomic cation transmembrane transporter activity"/>
    <property type="evidence" value="ECO:0007669"/>
    <property type="project" value="InterPro"/>
</dbReference>
<proteinExistence type="predicted"/>
<dbReference type="SUPFAM" id="SSF116726">
    <property type="entry name" value="TrkA C-terminal domain-like"/>
    <property type="match status" value="1"/>
</dbReference>
<keyword evidence="7" id="KW-0869">Chloride channel</keyword>
<dbReference type="GO" id="GO:0005254">
    <property type="term" value="F:chloride channel activity"/>
    <property type="evidence" value="ECO:0007669"/>
    <property type="project" value="UniProtKB-KW"/>
</dbReference>
<evidence type="ECO:0000313" key="13">
    <source>
        <dbReference type="EMBL" id="PXY86473.1"/>
    </source>
</evidence>
<dbReference type="Gene3D" id="3.90.960.10">
    <property type="entry name" value="YbaK/aminoacyl-tRNA synthetase-associated domain"/>
    <property type="match status" value="1"/>
</dbReference>
<evidence type="ECO:0000256" key="6">
    <source>
        <dbReference type="ARBA" id="ARBA00023136"/>
    </source>
</evidence>
<dbReference type="PROSITE" id="PS51202">
    <property type="entry name" value="RCK_C"/>
    <property type="match status" value="1"/>
</dbReference>
<keyword evidence="3 11" id="KW-0812">Transmembrane</keyword>